<keyword evidence="3" id="KW-0804">Transcription</keyword>
<dbReference type="Gene3D" id="2.60.120.10">
    <property type="entry name" value="Jelly Rolls"/>
    <property type="match status" value="1"/>
</dbReference>
<dbReference type="SUPFAM" id="SSF51206">
    <property type="entry name" value="cAMP-binding domain-like"/>
    <property type="match status" value="1"/>
</dbReference>
<protein>
    <recommendedName>
        <fullName evidence="7">Crp/Fnr family transcriptional regulator</fullName>
    </recommendedName>
</protein>
<dbReference type="SUPFAM" id="SSF46785">
    <property type="entry name" value="Winged helix' DNA-binding domain"/>
    <property type="match status" value="1"/>
</dbReference>
<evidence type="ECO:0000259" key="4">
    <source>
        <dbReference type="PROSITE" id="PS50042"/>
    </source>
</evidence>
<dbReference type="InterPro" id="IPR000595">
    <property type="entry name" value="cNMP-bd_dom"/>
</dbReference>
<organism evidence="6">
    <name type="scientific">hydrothermal vent metagenome</name>
    <dbReference type="NCBI Taxonomy" id="652676"/>
    <lineage>
        <taxon>unclassified sequences</taxon>
        <taxon>metagenomes</taxon>
        <taxon>ecological metagenomes</taxon>
    </lineage>
</organism>
<evidence type="ECO:0000256" key="1">
    <source>
        <dbReference type="ARBA" id="ARBA00023015"/>
    </source>
</evidence>
<gene>
    <name evidence="6" type="ORF">MNBD_GAMMA23-2151</name>
</gene>
<dbReference type="GO" id="GO:0003700">
    <property type="term" value="F:DNA-binding transcription factor activity"/>
    <property type="evidence" value="ECO:0007669"/>
    <property type="project" value="TreeGrafter"/>
</dbReference>
<dbReference type="InterPro" id="IPR036388">
    <property type="entry name" value="WH-like_DNA-bd_sf"/>
</dbReference>
<dbReference type="GO" id="GO:0003677">
    <property type="term" value="F:DNA binding"/>
    <property type="evidence" value="ECO:0007669"/>
    <property type="project" value="UniProtKB-KW"/>
</dbReference>
<dbReference type="SMART" id="SM00100">
    <property type="entry name" value="cNMP"/>
    <property type="match status" value="1"/>
</dbReference>
<dbReference type="Gene3D" id="1.10.10.10">
    <property type="entry name" value="Winged helix-like DNA-binding domain superfamily/Winged helix DNA-binding domain"/>
    <property type="match status" value="1"/>
</dbReference>
<dbReference type="InterPro" id="IPR012318">
    <property type="entry name" value="HTH_CRP"/>
</dbReference>
<proteinExistence type="predicted"/>
<dbReference type="GO" id="GO:0005829">
    <property type="term" value="C:cytosol"/>
    <property type="evidence" value="ECO:0007669"/>
    <property type="project" value="TreeGrafter"/>
</dbReference>
<keyword evidence="1" id="KW-0805">Transcription regulation</keyword>
<evidence type="ECO:0000313" key="6">
    <source>
        <dbReference type="EMBL" id="VAW98934.1"/>
    </source>
</evidence>
<feature type="domain" description="HTH crp-type" evidence="5">
    <location>
        <begin position="151"/>
        <end position="221"/>
    </location>
</feature>
<dbReference type="CDD" id="cd00038">
    <property type="entry name" value="CAP_ED"/>
    <property type="match status" value="1"/>
</dbReference>
<evidence type="ECO:0000256" key="2">
    <source>
        <dbReference type="ARBA" id="ARBA00023125"/>
    </source>
</evidence>
<evidence type="ECO:0000256" key="3">
    <source>
        <dbReference type="ARBA" id="ARBA00023163"/>
    </source>
</evidence>
<dbReference type="Pfam" id="PF13545">
    <property type="entry name" value="HTH_Crp_2"/>
    <property type="match status" value="1"/>
</dbReference>
<dbReference type="InterPro" id="IPR036390">
    <property type="entry name" value="WH_DNA-bd_sf"/>
</dbReference>
<sequence length="227" mass="26085">MEFNRITFDEFKHIPLFQALDDSQLEAIFSTTKKMALPPKTTLFERDSPAEHFYMLHSGQIKLFFLSQDGDEKVVEIIYPKQTFAEAVMFMPEHIYPVSAESIIESEVFRFDIRFFRNLLGNSRETCFRLLAIMGKHLHARVNEIDNLTLHNATYRLVVYLLGQLPDSVAELSAIHLSIPKNIIASRLSITPETFSRIMMQLSKKALIEIHGNDITLLDVDGLRALL</sequence>
<reference evidence="6" key="1">
    <citation type="submission" date="2018-06" db="EMBL/GenBank/DDBJ databases">
        <authorList>
            <person name="Zhirakovskaya E."/>
        </authorList>
    </citation>
    <scope>NUCLEOTIDE SEQUENCE</scope>
</reference>
<dbReference type="AlphaFoldDB" id="A0A3B1AY20"/>
<dbReference type="InterPro" id="IPR050397">
    <property type="entry name" value="Env_Response_Regulators"/>
</dbReference>
<name>A0A3B1AY20_9ZZZZ</name>
<dbReference type="PROSITE" id="PS51063">
    <property type="entry name" value="HTH_CRP_2"/>
    <property type="match status" value="1"/>
</dbReference>
<feature type="domain" description="Cyclic nucleotide-binding" evidence="4">
    <location>
        <begin position="16"/>
        <end position="123"/>
    </location>
</feature>
<keyword evidence="2" id="KW-0238">DNA-binding</keyword>
<evidence type="ECO:0000259" key="5">
    <source>
        <dbReference type="PROSITE" id="PS51063"/>
    </source>
</evidence>
<dbReference type="SMART" id="SM00419">
    <property type="entry name" value="HTH_CRP"/>
    <property type="match status" value="1"/>
</dbReference>
<dbReference type="PROSITE" id="PS50042">
    <property type="entry name" value="CNMP_BINDING_3"/>
    <property type="match status" value="1"/>
</dbReference>
<dbReference type="InterPro" id="IPR014710">
    <property type="entry name" value="RmlC-like_jellyroll"/>
</dbReference>
<dbReference type="Pfam" id="PF00027">
    <property type="entry name" value="cNMP_binding"/>
    <property type="match status" value="1"/>
</dbReference>
<dbReference type="PANTHER" id="PTHR24567">
    <property type="entry name" value="CRP FAMILY TRANSCRIPTIONAL REGULATORY PROTEIN"/>
    <property type="match status" value="1"/>
</dbReference>
<accession>A0A3B1AY20</accession>
<dbReference type="PANTHER" id="PTHR24567:SF68">
    <property type="entry name" value="DNA-BINDING TRANSCRIPTIONAL DUAL REGULATOR CRP"/>
    <property type="match status" value="1"/>
</dbReference>
<dbReference type="EMBL" id="UOFT01000074">
    <property type="protein sequence ID" value="VAW98934.1"/>
    <property type="molecule type" value="Genomic_DNA"/>
</dbReference>
<dbReference type="InterPro" id="IPR018490">
    <property type="entry name" value="cNMP-bd_dom_sf"/>
</dbReference>
<evidence type="ECO:0008006" key="7">
    <source>
        <dbReference type="Google" id="ProtNLM"/>
    </source>
</evidence>